<feature type="transmembrane region" description="Helical" evidence="5">
    <location>
        <begin position="20"/>
        <end position="42"/>
    </location>
</feature>
<keyword evidence="3" id="KW-0675">Receptor</keyword>
<dbReference type="AlphaFoldDB" id="A0A1I7TG16"/>
<comment type="subcellular location">
    <subcellularLocation>
        <location evidence="1">Membrane</location>
        <topology evidence="1">Multi-pass membrane protein</topology>
    </subcellularLocation>
</comment>
<dbReference type="GO" id="GO:0005886">
    <property type="term" value="C:plasma membrane"/>
    <property type="evidence" value="ECO:0007669"/>
    <property type="project" value="TreeGrafter"/>
</dbReference>
<proteinExistence type="predicted"/>
<keyword evidence="2" id="KW-0297">G-protein coupled receptor</keyword>
<protein>
    <submittedName>
        <fullName evidence="7">G_PROTEIN_RECEP_F1_2 domain-containing protein</fullName>
    </submittedName>
</protein>
<evidence type="ECO:0000256" key="2">
    <source>
        <dbReference type="ARBA" id="ARBA00023040"/>
    </source>
</evidence>
<evidence type="ECO:0000256" key="3">
    <source>
        <dbReference type="ARBA" id="ARBA00023170"/>
    </source>
</evidence>
<dbReference type="SUPFAM" id="SSF81321">
    <property type="entry name" value="Family A G protein-coupled receptor-like"/>
    <property type="match status" value="1"/>
</dbReference>
<keyword evidence="6" id="KW-1185">Reference proteome</keyword>
<dbReference type="PANTHER" id="PTHR24243">
    <property type="entry name" value="G-PROTEIN COUPLED RECEPTOR"/>
    <property type="match status" value="1"/>
</dbReference>
<dbReference type="GO" id="GO:0008188">
    <property type="term" value="F:neuropeptide receptor activity"/>
    <property type="evidence" value="ECO:0007669"/>
    <property type="project" value="TreeGrafter"/>
</dbReference>
<evidence type="ECO:0000256" key="5">
    <source>
        <dbReference type="SAM" id="Phobius"/>
    </source>
</evidence>
<name>A0A1I7TG16_9PELO</name>
<dbReference type="Gene3D" id="1.20.1070.10">
    <property type="entry name" value="Rhodopsin 7-helix transmembrane proteins"/>
    <property type="match status" value="1"/>
</dbReference>
<sequence>MMWSETNTISPPVQFLSMIVFYISGFCYYSNSAANPILYNILSQKYRRAFSQTILGDRFNGSILKWNQTTTRAQRCFSSAETENKTLMTASMRLNKPKDQQTLRVDSNLFL</sequence>
<evidence type="ECO:0000313" key="7">
    <source>
        <dbReference type="WBParaSite" id="Csp11.Scaffold605.g5581.t1"/>
    </source>
</evidence>
<keyword evidence="5" id="KW-0812">Transmembrane</keyword>
<dbReference type="eggNOG" id="KOG3656">
    <property type="taxonomic scope" value="Eukaryota"/>
</dbReference>
<evidence type="ECO:0000256" key="1">
    <source>
        <dbReference type="ARBA" id="ARBA00004141"/>
    </source>
</evidence>
<dbReference type="STRING" id="1561998.A0A1I7TG16"/>
<keyword evidence="5" id="KW-0472">Membrane</keyword>
<dbReference type="PANTHER" id="PTHR24243:SF208">
    <property type="entry name" value="PYROKININ-1 RECEPTOR"/>
    <property type="match status" value="1"/>
</dbReference>
<organism evidence="6 7">
    <name type="scientific">Caenorhabditis tropicalis</name>
    <dbReference type="NCBI Taxonomy" id="1561998"/>
    <lineage>
        <taxon>Eukaryota</taxon>
        <taxon>Metazoa</taxon>
        <taxon>Ecdysozoa</taxon>
        <taxon>Nematoda</taxon>
        <taxon>Chromadorea</taxon>
        <taxon>Rhabditida</taxon>
        <taxon>Rhabditina</taxon>
        <taxon>Rhabditomorpha</taxon>
        <taxon>Rhabditoidea</taxon>
        <taxon>Rhabditidae</taxon>
        <taxon>Peloderinae</taxon>
        <taxon>Caenorhabditis</taxon>
    </lineage>
</organism>
<evidence type="ECO:0000313" key="6">
    <source>
        <dbReference type="Proteomes" id="UP000095282"/>
    </source>
</evidence>
<evidence type="ECO:0000256" key="4">
    <source>
        <dbReference type="ARBA" id="ARBA00023224"/>
    </source>
</evidence>
<accession>A0A1I7TG16</accession>
<reference evidence="7" key="1">
    <citation type="submission" date="2016-11" db="UniProtKB">
        <authorList>
            <consortium name="WormBaseParasite"/>
        </authorList>
    </citation>
    <scope>IDENTIFICATION</scope>
</reference>
<keyword evidence="4" id="KW-0807">Transducer</keyword>
<dbReference type="Proteomes" id="UP000095282">
    <property type="component" value="Unplaced"/>
</dbReference>
<keyword evidence="5" id="KW-1133">Transmembrane helix</keyword>
<dbReference type="WBParaSite" id="Csp11.Scaffold605.g5581.t1">
    <property type="protein sequence ID" value="Csp11.Scaffold605.g5581.t1"/>
    <property type="gene ID" value="Csp11.Scaffold605.g5581"/>
</dbReference>